<protein>
    <submittedName>
        <fullName evidence="2">Uncharacterized protein</fullName>
    </submittedName>
</protein>
<evidence type="ECO:0000313" key="3">
    <source>
        <dbReference type="Proteomes" id="UP000040576"/>
    </source>
</evidence>
<gene>
    <name evidence="2" type="ORF">BT1A1_3404</name>
</gene>
<dbReference type="EMBL" id="CCRF01000102">
    <property type="protein sequence ID" value="CEE03185.1"/>
    <property type="molecule type" value="Genomic_DNA"/>
</dbReference>
<accession>A0A090J5I2</accession>
<feature type="transmembrane region" description="Helical" evidence="1">
    <location>
        <begin position="9"/>
        <end position="27"/>
    </location>
</feature>
<keyword evidence="1" id="KW-1133">Transmembrane helix</keyword>
<keyword evidence="1" id="KW-0812">Transmembrane</keyword>
<sequence>MAVRLKDFYFSYIFLGSTLILFSFSFLNYSNPIMTTFLFLLLVNLTSFTNEYLVIKYYQKHEQKSRNKGYILFVTIQLLYMIGIFLVFKFLFT</sequence>
<organism evidence="2 3">
    <name type="scientific">Caldibacillus thermoamylovorans</name>
    <dbReference type="NCBI Taxonomy" id="35841"/>
    <lineage>
        <taxon>Bacteria</taxon>
        <taxon>Bacillati</taxon>
        <taxon>Bacillota</taxon>
        <taxon>Bacilli</taxon>
        <taxon>Bacillales</taxon>
        <taxon>Bacillaceae</taxon>
        <taxon>Caldibacillus</taxon>
    </lineage>
</organism>
<name>A0A090J5I2_9BACI</name>
<reference evidence="2 3" key="1">
    <citation type="submission" date="2014-07" db="EMBL/GenBank/DDBJ databases">
        <authorList>
            <person name="Wibberg Daniel"/>
        </authorList>
    </citation>
    <scope>NUCLEOTIDE SEQUENCE [LARGE SCALE GENOMIC DNA]</scope>
</reference>
<proteinExistence type="predicted"/>
<keyword evidence="3" id="KW-1185">Reference proteome</keyword>
<dbReference type="Proteomes" id="UP000040576">
    <property type="component" value="Unassembled WGS sequence"/>
</dbReference>
<evidence type="ECO:0000256" key="1">
    <source>
        <dbReference type="SAM" id="Phobius"/>
    </source>
</evidence>
<dbReference type="AlphaFoldDB" id="A0A090J5I2"/>
<evidence type="ECO:0000313" key="2">
    <source>
        <dbReference type="EMBL" id="CEE03185.1"/>
    </source>
</evidence>
<feature type="transmembrane region" description="Helical" evidence="1">
    <location>
        <begin position="70"/>
        <end position="92"/>
    </location>
</feature>
<keyword evidence="1" id="KW-0472">Membrane</keyword>
<feature type="transmembrane region" description="Helical" evidence="1">
    <location>
        <begin position="33"/>
        <end position="58"/>
    </location>
</feature>